<evidence type="ECO:0000256" key="1">
    <source>
        <dbReference type="ARBA" id="ARBA00004325"/>
    </source>
</evidence>
<evidence type="ECO:0000256" key="4">
    <source>
        <dbReference type="ARBA" id="ARBA00022547"/>
    </source>
</evidence>
<evidence type="ECO:0000256" key="8">
    <source>
        <dbReference type="ARBA" id="ARBA00023136"/>
    </source>
</evidence>
<dbReference type="GO" id="GO:0015078">
    <property type="term" value="F:proton transmembrane transporter activity"/>
    <property type="evidence" value="ECO:0007669"/>
    <property type="project" value="InterPro"/>
</dbReference>
<proteinExistence type="inferred from homology"/>
<keyword evidence="9" id="KW-0066">ATP synthesis</keyword>
<dbReference type="AlphaFoldDB" id="A0A0G2HTS7"/>
<evidence type="ECO:0000256" key="7">
    <source>
        <dbReference type="ARBA" id="ARBA00023128"/>
    </source>
</evidence>
<comment type="subcellular location">
    <subcellularLocation>
        <location evidence="1">Mitochondrion membrane</location>
    </subcellularLocation>
</comment>
<comment type="similarity">
    <text evidence="2">Belongs to the ATPase g subunit family.</text>
</comment>
<protein>
    <submittedName>
        <fullName evidence="10">F-type H+-transporting ATPase subunit G</fullName>
    </submittedName>
</protein>
<keyword evidence="3" id="KW-0813">Transport</keyword>
<keyword evidence="7" id="KW-0496">Mitochondrion</keyword>
<dbReference type="GO" id="GO:0031966">
    <property type="term" value="C:mitochondrial membrane"/>
    <property type="evidence" value="ECO:0007669"/>
    <property type="project" value="UniProtKB-SubCell"/>
</dbReference>
<evidence type="ECO:0000256" key="6">
    <source>
        <dbReference type="ARBA" id="ARBA00023065"/>
    </source>
</evidence>
<evidence type="ECO:0000256" key="9">
    <source>
        <dbReference type="ARBA" id="ARBA00023310"/>
    </source>
</evidence>
<sequence>MSTTTSRAVLRHSRYLIRQPAFRSASTTAEAASKSKDAATSAASKASEGISKAASTAGPAISSALSGVGGALRKVGGRTGKFIAFVDSLIPPTIYYSRVGLELSKIVFRGQKMSPPSLATFQGYYQPLLNSLRQPKTFMSQVSKSFNSDALLLRLRNVDRKQLAIAGVTTAEVIGFFSVGEIIGRFKLVGYRGETAHAH</sequence>
<dbReference type="OrthoDB" id="437at2759"/>
<dbReference type="InterPro" id="IPR006808">
    <property type="entry name" value="ATP_synth_F0_gsu_mt"/>
</dbReference>
<dbReference type="VEuPathDB" id="FungiDB:EMCG_00540"/>
<evidence type="ECO:0000256" key="2">
    <source>
        <dbReference type="ARBA" id="ARBA00005699"/>
    </source>
</evidence>
<name>A0A0G2HTS7_9EURO</name>
<keyword evidence="4" id="KW-0138">CF(0)</keyword>
<dbReference type="PANTHER" id="PTHR12386">
    <property type="entry name" value="ATP SYNTHASE SUBUNIT"/>
    <property type="match status" value="1"/>
</dbReference>
<reference evidence="11" key="1">
    <citation type="journal article" date="2015" name="PLoS Genet.">
        <title>The dynamic genome and transcriptome of the human fungal pathogen Blastomyces and close relative Emmonsia.</title>
        <authorList>
            <person name="Munoz J.F."/>
            <person name="Gauthier G.M."/>
            <person name="Desjardins C.A."/>
            <person name="Gallo J.E."/>
            <person name="Holder J."/>
            <person name="Sullivan T.D."/>
            <person name="Marty A.J."/>
            <person name="Carmen J.C."/>
            <person name="Chen Z."/>
            <person name="Ding L."/>
            <person name="Gujja S."/>
            <person name="Magrini V."/>
            <person name="Misas E."/>
            <person name="Mitreva M."/>
            <person name="Priest M."/>
            <person name="Saif S."/>
            <person name="Whiston E.A."/>
            <person name="Young S."/>
            <person name="Zeng Q."/>
            <person name="Goldman W.E."/>
            <person name="Mardis E.R."/>
            <person name="Taylor J.W."/>
            <person name="McEwen J.G."/>
            <person name="Clay O.K."/>
            <person name="Klein B.S."/>
            <person name="Cuomo C.A."/>
        </authorList>
    </citation>
    <scope>NUCLEOTIDE SEQUENCE [LARGE SCALE GENOMIC DNA]</scope>
    <source>
        <strain evidence="11">UAMH 3008</strain>
    </source>
</reference>
<dbReference type="Pfam" id="PF04718">
    <property type="entry name" value="ATP-synt_G"/>
    <property type="match status" value="1"/>
</dbReference>
<keyword evidence="5" id="KW-0375">Hydrogen ion transport</keyword>
<gene>
    <name evidence="10" type="ORF">EMCG_00540</name>
</gene>
<evidence type="ECO:0000313" key="10">
    <source>
        <dbReference type="EMBL" id="KKZ61557.1"/>
    </source>
</evidence>
<evidence type="ECO:0000313" key="11">
    <source>
        <dbReference type="Proteomes" id="UP000034164"/>
    </source>
</evidence>
<organism evidence="10 11">
    <name type="scientific">[Emmonsia] crescens</name>
    <dbReference type="NCBI Taxonomy" id="73230"/>
    <lineage>
        <taxon>Eukaryota</taxon>
        <taxon>Fungi</taxon>
        <taxon>Dikarya</taxon>
        <taxon>Ascomycota</taxon>
        <taxon>Pezizomycotina</taxon>
        <taxon>Eurotiomycetes</taxon>
        <taxon>Eurotiomycetidae</taxon>
        <taxon>Onygenales</taxon>
        <taxon>Ajellomycetaceae</taxon>
        <taxon>Emergomyces</taxon>
    </lineage>
</organism>
<dbReference type="GO" id="GO:0015986">
    <property type="term" value="P:proton motive force-driven ATP synthesis"/>
    <property type="evidence" value="ECO:0007669"/>
    <property type="project" value="InterPro"/>
</dbReference>
<comment type="caution">
    <text evidence="10">The sequence shown here is derived from an EMBL/GenBank/DDBJ whole genome shotgun (WGS) entry which is preliminary data.</text>
</comment>
<dbReference type="EMBL" id="LCZI01001269">
    <property type="protein sequence ID" value="KKZ61557.1"/>
    <property type="molecule type" value="Genomic_DNA"/>
</dbReference>
<evidence type="ECO:0000256" key="3">
    <source>
        <dbReference type="ARBA" id="ARBA00022448"/>
    </source>
</evidence>
<dbReference type="GO" id="GO:0045259">
    <property type="term" value="C:proton-transporting ATP synthase complex"/>
    <property type="evidence" value="ECO:0007669"/>
    <property type="project" value="UniProtKB-KW"/>
</dbReference>
<evidence type="ECO:0000256" key="5">
    <source>
        <dbReference type="ARBA" id="ARBA00022781"/>
    </source>
</evidence>
<accession>A0A0G2HTS7</accession>
<dbReference type="Proteomes" id="UP000034164">
    <property type="component" value="Unassembled WGS sequence"/>
</dbReference>
<keyword evidence="8" id="KW-0472">Membrane</keyword>
<keyword evidence="6" id="KW-0406">Ion transport</keyword>